<dbReference type="AlphaFoldDB" id="A0A317DGQ0"/>
<dbReference type="Proteomes" id="UP000246050">
    <property type="component" value="Unassembled WGS sequence"/>
</dbReference>
<keyword evidence="1" id="KW-1133">Transmembrane helix</keyword>
<gene>
    <name evidence="2" type="ORF">DKT69_18650</name>
</gene>
<dbReference type="OrthoDB" id="5207393at2"/>
<evidence type="ECO:0000313" key="3">
    <source>
        <dbReference type="Proteomes" id="UP000246050"/>
    </source>
</evidence>
<name>A0A317DGQ0_9ACTN</name>
<organism evidence="2 3">
    <name type="scientific">Micromonospora sicca</name>
    <dbReference type="NCBI Taxonomy" id="2202420"/>
    <lineage>
        <taxon>Bacteria</taxon>
        <taxon>Bacillati</taxon>
        <taxon>Actinomycetota</taxon>
        <taxon>Actinomycetes</taxon>
        <taxon>Micromonosporales</taxon>
        <taxon>Micromonosporaceae</taxon>
        <taxon>Micromonospora</taxon>
    </lineage>
</organism>
<evidence type="ECO:0000256" key="1">
    <source>
        <dbReference type="SAM" id="Phobius"/>
    </source>
</evidence>
<accession>A0A317DGQ0</accession>
<evidence type="ECO:0000313" key="2">
    <source>
        <dbReference type="EMBL" id="PWR13871.1"/>
    </source>
</evidence>
<feature type="transmembrane region" description="Helical" evidence="1">
    <location>
        <begin position="20"/>
        <end position="42"/>
    </location>
</feature>
<keyword evidence="1" id="KW-0812">Transmembrane</keyword>
<comment type="caution">
    <text evidence="2">The sequence shown here is derived from an EMBL/GenBank/DDBJ whole genome shotgun (WGS) entry which is preliminary data.</text>
</comment>
<sequence>MKLLMYTLPKTGAGISVAGVSLAAYQLTWLAVALVVAGGVLFTAAKLFPRVAVEPVPDASGRTRMRMTLNGRPIRAARGAHR</sequence>
<keyword evidence="1" id="KW-0472">Membrane</keyword>
<reference evidence="2 3" key="1">
    <citation type="submission" date="2018-05" db="EMBL/GenBank/DDBJ databases">
        <title>Micromonosporas from Atacama Desert.</title>
        <authorList>
            <person name="Carro L."/>
            <person name="Golinska P."/>
            <person name="Klenk H.-P."/>
            <person name="Goodfellow M."/>
        </authorList>
    </citation>
    <scope>NUCLEOTIDE SEQUENCE [LARGE SCALE GENOMIC DNA]</scope>
    <source>
        <strain evidence="2 3">4G51</strain>
    </source>
</reference>
<protein>
    <submittedName>
        <fullName evidence="2">Uncharacterized protein</fullName>
    </submittedName>
</protein>
<dbReference type="EMBL" id="QGKS01000253">
    <property type="protein sequence ID" value="PWR13871.1"/>
    <property type="molecule type" value="Genomic_DNA"/>
</dbReference>
<dbReference type="RefSeq" id="WP_109802810.1">
    <property type="nucleotide sequence ID" value="NZ_QGKS01000253.1"/>
</dbReference>
<proteinExistence type="predicted"/>